<comment type="caution">
    <text evidence="1">The sequence shown here is derived from an EMBL/GenBank/DDBJ whole genome shotgun (WGS) entry which is preliminary data.</text>
</comment>
<dbReference type="AlphaFoldDB" id="A0A9W7XXM3"/>
<name>A0A9W7XXM3_9FUNG</name>
<protein>
    <submittedName>
        <fullName evidence="1">Uncharacterized protein</fullName>
    </submittedName>
</protein>
<organism evidence="1 2">
    <name type="scientific">Coemansia erecta</name>
    <dbReference type="NCBI Taxonomy" id="147472"/>
    <lineage>
        <taxon>Eukaryota</taxon>
        <taxon>Fungi</taxon>
        <taxon>Fungi incertae sedis</taxon>
        <taxon>Zoopagomycota</taxon>
        <taxon>Kickxellomycotina</taxon>
        <taxon>Kickxellomycetes</taxon>
        <taxon>Kickxellales</taxon>
        <taxon>Kickxellaceae</taxon>
        <taxon>Coemansia</taxon>
    </lineage>
</organism>
<evidence type="ECO:0000313" key="1">
    <source>
        <dbReference type="EMBL" id="KAJ1722879.1"/>
    </source>
</evidence>
<evidence type="ECO:0000313" key="2">
    <source>
        <dbReference type="Proteomes" id="UP001149813"/>
    </source>
</evidence>
<proteinExistence type="predicted"/>
<keyword evidence="2" id="KW-1185">Reference proteome</keyword>
<gene>
    <name evidence="1" type="ORF">LPJ53_002749</name>
</gene>
<dbReference type="OrthoDB" id="5572296at2759"/>
<dbReference type="EMBL" id="JANBOJ010000091">
    <property type="protein sequence ID" value="KAJ1722879.1"/>
    <property type="molecule type" value="Genomic_DNA"/>
</dbReference>
<dbReference type="Gene3D" id="3.30.450.30">
    <property type="entry name" value="Dynein light chain 2a, cytoplasmic"/>
    <property type="match status" value="1"/>
</dbReference>
<sequence length="97" mass="10376">MDAGLKKTFDAICTVPGSVGAVMIREDGEILRASGDMNDPDEAFALSNLMKDAAQLVKIALPEAKSITRLTVSRQSGVTVVATLHHNHVFGVKQVDR</sequence>
<dbReference type="Proteomes" id="UP001149813">
    <property type="component" value="Unassembled WGS sequence"/>
</dbReference>
<reference evidence="1" key="1">
    <citation type="submission" date="2022-07" db="EMBL/GenBank/DDBJ databases">
        <title>Phylogenomic reconstructions and comparative analyses of Kickxellomycotina fungi.</title>
        <authorList>
            <person name="Reynolds N.K."/>
            <person name="Stajich J.E."/>
            <person name="Barry K."/>
            <person name="Grigoriev I.V."/>
            <person name="Crous P."/>
            <person name="Smith M.E."/>
        </authorList>
    </citation>
    <scope>NUCLEOTIDE SEQUENCE</scope>
    <source>
        <strain evidence="1">NBRC 32514</strain>
    </source>
</reference>
<accession>A0A9W7XXM3</accession>